<reference evidence="2" key="1">
    <citation type="journal article" date="2023" name="Nat. Commun.">
        <title>Diploid and tetraploid genomes of Acorus and the evolution of monocots.</title>
        <authorList>
            <person name="Ma L."/>
            <person name="Liu K.W."/>
            <person name="Li Z."/>
            <person name="Hsiao Y.Y."/>
            <person name="Qi Y."/>
            <person name="Fu T."/>
            <person name="Tang G.D."/>
            <person name="Zhang D."/>
            <person name="Sun W.H."/>
            <person name="Liu D.K."/>
            <person name="Li Y."/>
            <person name="Chen G.Z."/>
            <person name="Liu X.D."/>
            <person name="Liao X.Y."/>
            <person name="Jiang Y.T."/>
            <person name="Yu X."/>
            <person name="Hao Y."/>
            <person name="Huang J."/>
            <person name="Zhao X.W."/>
            <person name="Ke S."/>
            <person name="Chen Y.Y."/>
            <person name="Wu W.L."/>
            <person name="Hsu J.L."/>
            <person name="Lin Y.F."/>
            <person name="Huang M.D."/>
            <person name="Li C.Y."/>
            <person name="Huang L."/>
            <person name="Wang Z.W."/>
            <person name="Zhao X."/>
            <person name="Zhong W.Y."/>
            <person name="Peng D.H."/>
            <person name="Ahmad S."/>
            <person name="Lan S."/>
            <person name="Zhang J.S."/>
            <person name="Tsai W.C."/>
            <person name="Van de Peer Y."/>
            <person name="Liu Z.J."/>
        </authorList>
    </citation>
    <scope>NUCLEOTIDE SEQUENCE</scope>
    <source>
        <strain evidence="2">SCP</strain>
    </source>
</reference>
<evidence type="ECO:0000313" key="3">
    <source>
        <dbReference type="Proteomes" id="UP001179952"/>
    </source>
</evidence>
<feature type="region of interest" description="Disordered" evidence="1">
    <location>
        <begin position="66"/>
        <end position="152"/>
    </location>
</feature>
<name>A0AAV9AHN8_ACOGR</name>
<feature type="region of interest" description="Disordered" evidence="1">
    <location>
        <begin position="171"/>
        <end position="203"/>
    </location>
</feature>
<dbReference type="Proteomes" id="UP001179952">
    <property type="component" value="Unassembled WGS sequence"/>
</dbReference>
<feature type="region of interest" description="Disordered" evidence="1">
    <location>
        <begin position="1"/>
        <end position="22"/>
    </location>
</feature>
<feature type="compositionally biased region" description="Acidic residues" evidence="1">
    <location>
        <begin position="111"/>
        <end position="126"/>
    </location>
</feature>
<dbReference type="EMBL" id="JAUJYN010000009">
    <property type="protein sequence ID" value="KAK1263643.1"/>
    <property type="molecule type" value="Genomic_DNA"/>
</dbReference>
<accession>A0AAV9AHN8</accession>
<sequence length="258" mass="28594">MASTAEAAVASLTHPRRPSKTQANLKRILHVITSTAVPPSDAPVPHNLVLFGSRLDLSLRLGPAPPPIGESTASSAVFGSGASEPAPLPQVESTAETSSQGECDPKKLVEEEGEEAMAVEGEEEREVSEVTHGVLEEEAAPEAEAEAEEVKRSEGYLGLLIEAVRQVSGSYFDDDDEEEEEEEEEEPIRVETKKRGVKRRNSERERSWPLEMYIYDTAPVVRSKRGRNQVLPKRFQDSVLEPWQKQTGNCHNRTRNRR</sequence>
<reference evidence="2" key="2">
    <citation type="submission" date="2023-06" db="EMBL/GenBank/DDBJ databases">
        <authorList>
            <person name="Ma L."/>
            <person name="Liu K.-W."/>
            <person name="Li Z."/>
            <person name="Hsiao Y.-Y."/>
            <person name="Qi Y."/>
            <person name="Fu T."/>
            <person name="Tang G."/>
            <person name="Zhang D."/>
            <person name="Sun W.-H."/>
            <person name="Liu D.-K."/>
            <person name="Li Y."/>
            <person name="Chen G.-Z."/>
            <person name="Liu X.-D."/>
            <person name="Liao X.-Y."/>
            <person name="Jiang Y.-T."/>
            <person name="Yu X."/>
            <person name="Hao Y."/>
            <person name="Huang J."/>
            <person name="Zhao X.-W."/>
            <person name="Ke S."/>
            <person name="Chen Y.-Y."/>
            <person name="Wu W.-L."/>
            <person name="Hsu J.-L."/>
            <person name="Lin Y.-F."/>
            <person name="Huang M.-D."/>
            <person name="Li C.-Y."/>
            <person name="Huang L."/>
            <person name="Wang Z.-W."/>
            <person name="Zhao X."/>
            <person name="Zhong W.-Y."/>
            <person name="Peng D.-H."/>
            <person name="Ahmad S."/>
            <person name="Lan S."/>
            <person name="Zhang J.-S."/>
            <person name="Tsai W.-C."/>
            <person name="Van De Peer Y."/>
            <person name="Liu Z.-J."/>
        </authorList>
    </citation>
    <scope>NUCLEOTIDE SEQUENCE</scope>
    <source>
        <strain evidence="2">SCP</strain>
        <tissue evidence="2">Leaves</tissue>
    </source>
</reference>
<organism evidence="2 3">
    <name type="scientific">Acorus gramineus</name>
    <name type="common">Dwarf sweet flag</name>
    <dbReference type="NCBI Taxonomy" id="55184"/>
    <lineage>
        <taxon>Eukaryota</taxon>
        <taxon>Viridiplantae</taxon>
        <taxon>Streptophyta</taxon>
        <taxon>Embryophyta</taxon>
        <taxon>Tracheophyta</taxon>
        <taxon>Spermatophyta</taxon>
        <taxon>Magnoliopsida</taxon>
        <taxon>Liliopsida</taxon>
        <taxon>Acoraceae</taxon>
        <taxon>Acorus</taxon>
    </lineage>
</organism>
<evidence type="ECO:0000313" key="2">
    <source>
        <dbReference type="EMBL" id="KAK1263643.1"/>
    </source>
</evidence>
<keyword evidence="3" id="KW-1185">Reference proteome</keyword>
<evidence type="ECO:0000256" key="1">
    <source>
        <dbReference type="SAM" id="MobiDB-lite"/>
    </source>
</evidence>
<dbReference type="AlphaFoldDB" id="A0AAV9AHN8"/>
<feature type="compositionally biased region" description="Polar residues" evidence="1">
    <location>
        <begin position="91"/>
        <end position="101"/>
    </location>
</feature>
<feature type="compositionally biased region" description="Basic and acidic residues" evidence="1">
    <location>
        <begin position="187"/>
        <end position="203"/>
    </location>
</feature>
<feature type="compositionally biased region" description="Acidic residues" evidence="1">
    <location>
        <begin position="136"/>
        <end position="147"/>
    </location>
</feature>
<gene>
    <name evidence="2" type="ORF">QJS04_geneDACA008398</name>
</gene>
<comment type="caution">
    <text evidence="2">The sequence shown here is derived from an EMBL/GenBank/DDBJ whole genome shotgun (WGS) entry which is preliminary data.</text>
</comment>
<proteinExistence type="predicted"/>
<protein>
    <submittedName>
        <fullName evidence="2">Histone-lysine N-methyltransferase ATX4</fullName>
    </submittedName>
</protein>
<feature type="compositionally biased region" description="Acidic residues" evidence="1">
    <location>
        <begin position="172"/>
        <end position="186"/>
    </location>
</feature>